<dbReference type="OrthoDB" id="9948047at2"/>
<dbReference type="Proteomes" id="UP000297861">
    <property type="component" value="Unassembled WGS sequence"/>
</dbReference>
<name>A0A4Y8KYV0_9BACT</name>
<dbReference type="EMBL" id="SOML01000007">
    <property type="protein sequence ID" value="TFD95633.1"/>
    <property type="molecule type" value="Genomic_DNA"/>
</dbReference>
<accession>A0A4Y8KYV0</accession>
<keyword evidence="2" id="KW-1185">Reference proteome</keyword>
<reference evidence="1 2" key="1">
    <citation type="submission" date="2019-03" db="EMBL/GenBank/DDBJ databases">
        <title>San Antonio Military Medical Center submission to MRSN (WRAIR), pending publication.</title>
        <authorList>
            <person name="Blyth D.M."/>
            <person name="Mccarthy S.L."/>
            <person name="Schall S.E."/>
            <person name="Stam J.A."/>
            <person name="Ong A.C."/>
            <person name="Mcgann P.T."/>
        </authorList>
    </citation>
    <scope>NUCLEOTIDE SEQUENCE [LARGE SCALE GENOMIC DNA]</scope>
    <source>
        <strain evidence="1 2">MRSN571793</strain>
    </source>
</reference>
<proteinExistence type="predicted"/>
<evidence type="ECO:0000313" key="1">
    <source>
        <dbReference type="EMBL" id="TFD95633.1"/>
    </source>
</evidence>
<sequence>MTEIICSRVDLIHVNHVDWIYDNTISLKEGKNFIYLSLTEPATYQSSRSNPDAGPVLTETVTAKVKMSFELNSILKISLKNYILMLYTNDRIFLTGSLDYPTELTFSSDKIFVNLTFKAISPLL</sequence>
<dbReference type="RefSeq" id="WP_134436652.1">
    <property type="nucleotide sequence ID" value="NZ_JAWZLG010000074.1"/>
</dbReference>
<comment type="caution">
    <text evidence="1">The sequence shown here is derived from an EMBL/GenBank/DDBJ whole genome shotgun (WGS) entry which is preliminary data.</text>
</comment>
<protein>
    <submittedName>
        <fullName evidence="1">Uncharacterized protein</fullName>
    </submittedName>
</protein>
<gene>
    <name evidence="1" type="ORF">E2605_12420</name>
</gene>
<evidence type="ECO:0000313" key="2">
    <source>
        <dbReference type="Proteomes" id="UP000297861"/>
    </source>
</evidence>
<dbReference type="AlphaFoldDB" id="A0A4Y8KYV0"/>
<organism evidence="1 2">
    <name type="scientific">Dysgonomonas capnocytophagoides</name>
    <dbReference type="NCBI Taxonomy" id="45254"/>
    <lineage>
        <taxon>Bacteria</taxon>
        <taxon>Pseudomonadati</taxon>
        <taxon>Bacteroidota</taxon>
        <taxon>Bacteroidia</taxon>
        <taxon>Bacteroidales</taxon>
        <taxon>Dysgonomonadaceae</taxon>
        <taxon>Dysgonomonas</taxon>
    </lineage>
</organism>